<evidence type="ECO:0000313" key="4">
    <source>
        <dbReference type="Proteomes" id="UP000234382"/>
    </source>
</evidence>
<sequence length="522" mass="57917">MKRITMIGDVGWSRFYHLGDEAMTELAIDALRARSDIAITLIAGEPEHAIDMYGADAVKRIGFKRDRRPNASRMAKVLDYVGGDREALKADDPAIDVIEAVRESDAVLIAGGGNLNSMFAHHIYERATLAKIARALGKPYALTSQTLGPLIYDEDRDIVHDLLAEAEFVGTRESYTTHLVDDLGRGSATVRRQVDDAFSLTARDEDRFTVSDLSEHPFILASFAEKASTPMLSDDDYHARLAELTRRLAEDTGLRVLLVPHGGALPPAPETRDQLTDLKIARASGHAEVVPTRMLTARELIALTEQAQLVVGTRYHAAIFAGAAGVPFISLAPNLYSSIRMRGAAENVGMEDYVLPLDSVDDIVATAVGAVEDRGELTNRLRSQSQKRRAEHREWWDFVVAKTLGDTPGAAESEAPGFFHADVIDNPYVDNIGVVRERLNAVQNYGLVMALKDRKAARLNEEVQAVKSQLQRVRTERDEARRRDERREAEPAVRTARRVESASRQSADFARRAYRRLRSARR</sequence>
<feature type="domain" description="Polysaccharide pyruvyl transferase" evidence="2">
    <location>
        <begin position="18"/>
        <end position="333"/>
    </location>
</feature>
<dbReference type="GO" id="GO:0016740">
    <property type="term" value="F:transferase activity"/>
    <property type="evidence" value="ECO:0007669"/>
    <property type="project" value="UniProtKB-KW"/>
</dbReference>
<dbReference type="Pfam" id="PF04230">
    <property type="entry name" value="PS_pyruv_trans"/>
    <property type="match status" value="1"/>
</dbReference>
<dbReference type="RefSeq" id="WP_145996166.1">
    <property type="nucleotide sequence ID" value="NZ_FXYX01000001.1"/>
</dbReference>
<feature type="compositionally biased region" description="Basic and acidic residues" evidence="1">
    <location>
        <begin position="473"/>
        <end position="501"/>
    </location>
</feature>
<organism evidence="3 4">
    <name type="scientific">Brevibacterium iodinum ATCC 49514</name>
    <dbReference type="NCBI Taxonomy" id="1255616"/>
    <lineage>
        <taxon>Bacteria</taxon>
        <taxon>Bacillati</taxon>
        <taxon>Actinomycetota</taxon>
        <taxon>Actinomycetes</taxon>
        <taxon>Micrococcales</taxon>
        <taxon>Brevibacteriaceae</taxon>
        <taxon>Brevibacterium</taxon>
    </lineage>
</organism>
<dbReference type="AlphaFoldDB" id="A0A2H1HP66"/>
<accession>A0A2H1HP66</accession>
<evidence type="ECO:0000259" key="2">
    <source>
        <dbReference type="Pfam" id="PF04230"/>
    </source>
</evidence>
<evidence type="ECO:0000256" key="1">
    <source>
        <dbReference type="SAM" id="MobiDB-lite"/>
    </source>
</evidence>
<gene>
    <name evidence="3" type="ORF">BI49514_00086</name>
</gene>
<evidence type="ECO:0000313" key="3">
    <source>
        <dbReference type="EMBL" id="SMX64660.1"/>
    </source>
</evidence>
<reference evidence="4" key="1">
    <citation type="submission" date="2017-03" db="EMBL/GenBank/DDBJ databases">
        <authorList>
            <person name="Monnet C."/>
        </authorList>
    </citation>
    <scope>NUCLEOTIDE SEQUENCE [LARGE SCALE GENOMIC DNA]</scope>
    <source>
        <strain evidence="4">ATCC 49514</strain>
    </source>
</reference>
<keyword evidence="3" id="KW-0808">Transferase</keyword>
<proteinExistence type="predicted"/>
<dbReference type="PANTHER" id="PTHR36836">
    <property type="entry name" value="COLANIC ACID BIOSYNTHESIS PROTEIN WCAK"/>
    <property type="match status" value="1"/>
</dbReference>
<feature type="region of interest" description="Disordered" evidence="1">
    <location>
        <begin position="471"/>
        <end position="507"/>
    </location>
</feature>
<keyword evidence="4" id="KW-1185">Reference proteome</keyword>
<name>A0A2H1HP66_9MICO</name>
<dbReference type="InterPro" id="IPR007345">
    <property type="entry name" value="Polysacch_pyruvyl_Trfase"/>
</dbReference>
<dbReference type="PANTHER" id="PTHR36836:SF1">
    <property type="entry name" value="COLANIC ACID BIOSYNTHESIS PROTEIN WCAK"/>
    <property type="match status" value="1"/>
</dbReference>
<protein>
    <submittedName>
        <fullName evidence="3">Polysaccharide pyruvyl transferase family protein WcaK</fullName>
    </submittedName>
</protein>
<dbReference type="EMBL" id="FXYX01000001">
    <property type="protein sequence ID" value="SMX64660.1"/>
    <property type="molecule type" value="Genomic_DNA"/>
</dbReference>
<dbReference type="Proteomes" id="UP000234382">
    <property type="component" value="Unassembled WGS sequence"/>
</dbReference>